<dbReference type="EMBL" id="SOZH01000012">
    <property type="protein sequence ID" value="TFF04416.1"/>
    <property type="molecule type" value="Genomic_DNA"/>
</dbReference>
<dbReference type="RefSeq" id="WP_061269131.1">
    <property type="nucleotide sequence ID" value="NZ_SOZH01000012.1"/>
</dbReference>
<protein>
    <submittedName>
        <fullName evidence="3">Uncharacterized protein</fullName>
    </submittedName>
</protein>
<keyword evidence="4" id="KW-1185">Reference proteome</keyword>
<dbReference type="Proteomes" id="UP000298003">
    <property type="component" value="Unassembled WGS sequence"/>
</dbReference>
<evidence type="ECO:0000256" key="1">
    <source>
        <dbReference type="SAM" id="MobiDB-lite"/>
    </source>
</evidence>
<feature type="region of interest" description="Disordered" evidence="1">
    <location>
        <begin position="44"/>
        <end position="86"/>
    </location>
</feature>
<proteinExistence type="predicted"/>
<keyword evidence="2" id="KW-0812">Transmembrane</keyword>
<keyword evidence="2" id="KW-0472">Membrane</keyword>
<name>A0A4Y8QXD7_9MICO</name>
<dbReference type="GeneID" id="95686456"/>
<sequence>MNIPWTAIIAGIVPSIGVGLLFWLAMRAIVHADRNERRALAELDRQQVAETDPSPGYPPSAASDVTSQDVVDPPNNPHAHDHRGTS</sequence>
<gene>
    <name evidence="3" type="ORF">E1O70_18400</name>
</gene>
<feature type="transmembrane region" description="Helical" evidence="2">
    <location>
        <begin position="6"/>
        <end position="30"/>
    </location>
</feature>
<evidence type="ECO:0000256" key="2">
    <source>
        <dbReference type="SAM" id="Phobius"/>
    </source>
</evidence>
<accession>A0A4Y8QXD7</accession>
<dbReference type="AlphaFoldDB" id="A0A4Y8QXD7"/>
<organism evidence="3 4">
    <name type="scientific">Cellulosimicrobium funkei</name>
    <dbReference type="NCBI Taxonomy" id="264251"/>
    <lineage>
        <taxon>Bacteria</taxon>
        <taxon>Bacillati</taxon>
        <taxon>Actinomycetota</taxon>
        <taxon>Actinomycetes</taxon>
        <taxon>Micrococcales</taxon>
        <taxon>Promicromonosporaceae</taxon>
        <taxon>Cellulosimicrobium</taxon>
    </lineage>
</organism>
<reference evidence="3 4" key="1">
    <citation type="submission" date="2019-03" db="EMBL/GenBank/DDBJ databases">
        <title>Cellulosimicrobium funkei JCM14302 Assembly.</title>
        <authorList>
            <person name="Dou T."/>
        </authorList>
    </citation>
    <scope>NUCLEOTIDE SEQUENCE [LARGE SCALE GENOMIC DNA]</scope>
    <source>
        <strain evidence="3 4">JCM 14302</strain>
    </source>
</reference>
<keyword evidence="2" id="KW-1133">Transmembrane helix</keyword>
<evidence type="ECO:0000313" key="4">
    <source>
        <dbReference type="Proteomes" id="UP000298003"/>
    </source>
</evidence>
<comment type="caution">
    <text evidence="3">The sequence shown here is derived from an EMBL/GenBank/DDBJ whole genome shotgun (WGS) entry which is preliminary data.</text>
</comment>
<evidence type="ECO:0000313" key="3">
    <source>
        <dbReference type="EMBL" id="TFF04416.1"/>
    </source>
</evidence>